<dbReference type="GO" id="GO:0047355">
    <property type="term" value="F:CDP-glycerol glycerophosphotransferase activity"/>
    <property type="evidence" value="ECO:0007669"/>
    <property type="project" value="InterPro"/>
</dbReference>
<dbReference type="AlphaFoldDB" id="A0A252CEC6"/>
<proteinExistence type="inferred from homology"/>
<reference evidence="8 9" key="1">
    <citation type="submission" date="2017-02" db="EMBL/GenBank/DDBJ databases">
        <authorList>
            <person name="Peterson S.W."/>
        </authorList>
    </citation>
    <scope>NUCLEOTIDE SEQUENCE [LARGE SCALE GENOMIC DNA]</scope>
    <source>
        <strain evidence="8">159469</strain>
    </source>
</reference>
<dbReference type="Pfam" id="PF04464">
    <property type="entry name" value="Glyphos_transf"/>
    <property type="match status" value="1"/>
</dbReference>
<accession>A0A252CEC6</accession>
<dbReference type="InterPro" id="IPR043148">
    <property type="entry name" value="TagF_C"/>
</dbReference>
<feature type="transmembrane region" description="Helical" evidence="7">
    <location>
        <begin position="13"/>
        <end position="30"/>
    </location>
</feature>
<dbReference type="Gene3D" id="3.40.50.11820">
    <property type="match status" value="1"/>
</dbReference>
<dbReference type="GO" id="GO:0019350">
    <property type="term" value="P:teichoic acid biosynthetic process"/>
    <property type="evidence" value="ECO:0007669"/>
    <property type="project" value="UniProtKB-KW"/>
</dbReference>
<dbReference type="InterPro" id="IPR007554">
    <property type="entry name" value="Glycerophosphate_synth"/>
</dbReference>
<keyword evidence="4" id="KW-0808">Transferase</keyword>
<dbReference type="InterPro" id="IPR051612">
    <property type="entry name" value="Teichoic_Acid_Biosynth"/>
</dbReference>
<dbReference type="Gene3D" id="3.40.50.12580">
    <property type="match status" value="1"/>
</dbReference>
<comment type="similarity">
    <text evidence="2">Belongs to the CDP-glycerol glycerophosphotransferase family.</text>
</comment>
<name>A0A252CEC6_9LACT</name>
<dbReference type="EMBL" id="MUIZ01000002">
    <property type="protein sequence ID" value="OUK04710.1"/>
    <property type="molecule type" value="Genomic_DNA"/>
</dbReference>
<dbReference type="PANTHER" id="PTHR37316">
    <property type="entry name" value="TEICHOIC ACID GLYCEROL-PHOSPHATE PRIMASE"/>
    <property type="match status" value="1"/>
</dbReference>
<keyword evidence="3" id="KW-1003">Cell membrane</keyword>
<evidence type="ECO:0000256" key="4">
    <source>
        <dbReference type="ARBA" id="ARBA00022679"/>
    </source>
</evidence>
<comment type="caution">
    <text evidence="8">The sequence shown here is derived from an EMBL/GenBank/DDBJ whole genome shotgun (WGS) entry which is preliminary data.</text>
</comment>
<evidence type="ECO:0000256" key="2">
    <source>
        <dbReference type="ARBA" id="ARBA00010488"/>
    </source>
</evidence>
<keyword evidence="7" id="KW-1133">Transmembrane helix</keyword>
<evidence type="ECO:0000256" key="3">
    <source>
        <dbReference type="ARBA" id="ARBA00022475"/>
    </source>
</evidence>
<evidence type="ECO:0000256" key="1">
    <source>
        <dbReference type="ARBA" id="ARBA00004202"/>
    </source>
</evidence>
<keyword evidence="7" id="KW-0812">Transmembrane</keyword>
<dbReference type="PANTHER" id="PTHR37316:SF3">
    <property type="entry name" value="TEICHOIC ACID GLYCEROL-PHOSPHATE TRANSFERASE"/>
    <property type="match status" value="1"/>
</dbReference>
<evidence type="ECO:0000313" key="9">
    <source>
        <dbReference type="Proteomes" id="UP000194606"/>
    </source>
</evidence>
<comment type="subcellular location">
    <subcellularLocation>
        <location evidence="1">Cell membrane</location>
        <topology evidence="1">Peripheral membrane protein</topology>
    </subcellularLocation>
</comment>
<evidence type="ECO:0000256" key="5">
    <source>
        <dbReference type="ARBA" id="ARBA00022944"/>
    </source>
</evidence>
<evidence type="ECO:0000256" key="6">
    <source>
        <dbReference type="ARBA" id="ARBA00023136"/>
    </source>
</evidence>
<protein>
    <submittedName>
        <fullName evidence="8">Teichoic acid biosynthesis protein F</fullName>
    </submittedName>
</protein>
<dbReference type="GO" id="GO:0005886">
    <property type="term" value="C:plasma membrane"/>
    <property type="evidence" value="ECO:0007669"/>
    <property type="project" value="UniProtKB-SubCell"/>
</dbReference>
<evidence type="ECO:0000313" key="8">
    <source>
        <dbReference type="EMBL" id="OUK04710.1"/>
    </source>
</evidence>
<organism evidence="8 9">
    <name type="scientific">Lactococcus petauri</name>
    <dbReference type="NCBI Taxonomy" id="1940789"/>
    <lineage>
        <taxon>Bacteria</taxon>
        <taxon>Bacillati</taxon>
        <taxon>Bacillota</taxon>
        <taxon>Bacilli</taxon>
        <taxon>Lactobacillales</taxon>
        <taxon>Streptococcaceae</taxon>
        <taxon>Lactococcus</taxon>
    </lineage>
</organism>
<dbReference type="InterPro" id="IPR043149">
    <property type="entry name" value="TagF_N"/>
</dbReference>
<dbReference type="SUPFAM" id="SSF53756">
    <property type="entry name" value="UDP-Glycosyltransferase/glycogen phosphorylase"/>
    <property type="match status" value="1"/>
</dbReference>
<keyword evidence="5" id="KW-0777">Teichoic acid biosynthesis</keyword>
<evidence type="ECO:0000256" key="7">
    <source>
        <dbReference type="SAM" id="Phobius"/>
    </source>
</evidence>
<dbReference type="RefSeq" id="WP_086582424.1">
    <property type="nucleotide sequence ID" value="NZ_MUIZ01000002.1"/>
</dbReference>
<keyword evidence="6 7" id="KW-0472">Membrane</keyword>
<sequence>MTAVSFLGNLRRLILKALLSVFLRVLPLFIKREAKMILFASYNGKSTGDSPGAIFEALRADPAYADYQLVWALKKPRPVAGAEVVRFNSLAYYKALTKAKYWVFNAKMAPYYYKAEDQVYLQTWHGTPLKRLAHDIEDTGKRYRAYLTHKQMVKSYAEDSRHWDWLIASSPFTVEKFASAFQFPPDKMIQMPYPRTDILYQPKPEQIEQLRAHYQLPLDKKVILYAPTWRDDAYGLDGYHMRLQLDFAHWKAVLGEQYVVLFKPHYLISNHIRIDEELKDFIYPLPATLDIHEAYLMADVLVTDYSSVFFDYAILKRPIYFYMYDLELYSQHLRGFYLDVHKDLPSEPIQTEKELLAVLLENNFDFARLADFNQRFNPWVKGSSSLKIIEKIFMECKES</sequence>
<gene>
    <name evidence="8" type="ORF">BZZ03_02790</name>
</gene>
<dbReference type="Proteomes" id="UP000194606">
    <property type="component" value="Unassembled WGS sequence"/>
</dbReference>